<dbReference type="InterPro" id="IPR032675">
    <property type="entry name" value="LRR_dom_sf"/>
</dbReference>
<organism evidence="2 3">
    <name type="scientific">Citrus sinensis</name>
    <name type="common">Sweet orange</name>
    <name type="synonym">Citrus aurantium var. sinensis</name>
    <dbReference type="NCBI Taxonomy" id="2711"/>
    <lineage>
        <taxon>Eukaryota</taxon>
        <taxon>Viridiplantae</taxon>
        <taxon>Streptophyta</taxon>
        <taxon>Embryophyta</taxon>
        <taxon>Tracheophyta</taxon>
        <taxon>Spermatophyta</taxon>
        <taxon>Magnoliopsida</taxon>
        <taxon>eudicotyledons</taxon>
        <taxon>Gunneridae</taxon>
        <taxon>Pentapetalae</taxon>
        <taxon>rosids</taxon>
        <taxon>malvids</taxon>
        <taxon>Sapindales</taxon>
        <taxon>Rutaceae</taxon>
        <taxon>Aurantioideae</taxon>
        <taxon>Citrus</taxon>
    </lineage>
</organism>
<dbReference type="eggNOG" id="ENOG502S2H2">
    <property type="taxonomic scope" value="Eukaryota"/>
</dbReference>
<dbReference type="PROSITE" id="PS50181">
    <property type="entry name" value="FBOX"/>
    <property type="match status" value="1"/>
</dbReference>
<dbReference type="CDD" id="cd22160">
    <property type="entry name" value="F-box_AtFBL13-like"/>
    <property type="match status" value="1"/>
</dbReference>
<dbReference type="InterPro" id="IPR001810">
    <property type="entry name" value="F-box_dom"/>
</dbReference>
<dbReference type="InterPro" id="IPR036047">
    <property type="entry name" value="F-box-like_dom_sf"/>
</dbReference>
<dbReference type="InterPro" id="IPR055357">
    <property type="entry name" value="LRR_At1g61320_AtMIF1"/>
</dbReference>
<evidence type="ECO:0000313" key="2">
    <source>
        <dbReference type="EMBL" id="KDO48255.1"/>
    </source>
</evidence>
<dbReference type="InterPro" id="IPR053781">
    <property type="entry name" value="F-box_AtFBL13-like"/>
</dbReference>
<accession>A0A067E344</accession>
<dbReference type="SUPFAM" id="SSF52058">
    <property type="entry name" value="L domain-like"/>
    <property type="match status" value="1"/>
</dbReference>
<dbReference type="Gene3D" id="1.20.1280.50">
    <property type="match status" value="1"/>
</dbReference>
<feature type="domain" description="F-box" evidence="1">
    <location>
        <begin position="9"/>
        <end position="45"/>
    </location>
</feature>
<dbReference type="Proteomes" id="UP000027120">
    <property type="component" value="Unassembled WGS sequence"/>
</dbReference>
<evidence type="ECO:0000259" key="1">
    <source>
        <dbReference type="PROSITE" id="PS50181"/>
    </source>
</evidence>
<dbReference type="InterPro" id="IPR053772">
    <property type="entry name" value="At1g61320/At1g61330-like"/>
</dbReference>
<dbReference type="PANTHER" id="PTHR34145">
    <property type="entry name" value="OS02G0105600 PROTEIN"/>
    <property type="match status" value="1"/>
</dbReference>
<dbReference type="PaxDb" id="2711-XP_006485588.1"/>
<dbReference type="SUPFAM" id="SSF81383">
    <property type="entry name" value="F-box domain"/>
    <property type="match status" value="1"/>
</dbReference>
<gene>
    <name evidence="2" type="ORF">CISIN_1g009416mg</name>
</gene>
<dbReference type="Gene3D" id="3.80.10.10">
    <property type="entry name" value="Ribonuclease Inhibitor"/>
    <property type="match status" value="1"/>
</dbReference>
<evidence type="ECO:0000313" key="3">
    <source>
        <dbReference type="Proteomes" id="UP000027120"/>
    </source>
</evidence>
<dbReference type="AlphaFoldDB" id="A0A067E344"/>
<sequence>MMRIGVLEVDGISTLPEPILHHILSFLPFKEVAQTCLLSKRWKQVWQTFPDVEVGGMFTNPRKSKEILTSLEPALLNRQRKMISIKKFSLELDLINSPENASLAGRCLGLAIESEVKELVLVHWRSERRNLPEIIFYVESLHVLELSYCKLQQPSENVKLFSLRKLALREVCADDQAIASLISGCPLIEYLEIRSCEGLESLDLVNLSNLKEIILVNTSDIKRVEIKTSNVNALAIHQTYLFPIEVNVSSCGNLKCLKFDFLPIEDEWLCNGISKLPLLEYLSMTKCHKLTSVRISSPCLKTLILECCDKLIQVEIETPNLSIFKYHGDLISFSSNALSLSETSLCFSSHLMVNIEWVVEYFEILAMFQKFSKVLNLQCREGENVIVPQELRQIQSPPLTSVKKLNYSVRTDSWDFSVANVRARSSRFSIANVLDGLLWTSPHAEMVSIEHGHLHKFSFQISYKKQLIYDGEIPRCCQSLPVSCWQHCINEVKVEHTKSLSITEDGELQHDVRSYYCFEGGEDIFEKIDDLSEVV</sequence>
<dbReference type="Pfam" id="PF00646">
    <property type="entry name" value="F-box"/>
    <property type="match status" value="1"/>
</dbReference>
<dbReference type="Pfam" id="PF23622">
    <property type="entry name" value="LRR_At1g61320_AtMIF1"/>
    <property type="match status" value="2"/>
</dbReference>
<protein>
    <recommendedName>
        <fullName evidence="1">F-box domain-containing protein</fullName>
    </recommendedName>
</protein>
<keyword evidence="3" id="KW-1185">Reference proteome</keyword>
<proteinExistence type="predicted"/>
<reference evidence="2 3" key="1">
    <citation type="submission" date="2014-04" db="EMBL/GenBank/DDBJ databases">
        <authorList>
            <consortium name="International Citrus Genome Consortium"/>
            <person name="Gmitter F."/>
            <person name="Chen C."/>
            <person name="Farmerie W."/>
            <person name="Harkins T."/>
            <person name="Desany B."/>
            <person name="Mohiuddin M."/>
            <person name="Kodira C."/>
            <person name="Borodovsky M."/>
            <person name="Lomsadze A."/>
            <person name="Burns P."/>
            <person name="Jenkins J."/>
            <person name="Prochnik S."/>
            <person name="Shu S."/>
            <person name="Chapman J."/>
            <person name="Pitluck S."/>
            <person name="Schmutz J."/>
            <person name="Rokhsar D."/>
        </authorList>
    </citation>
    <scope>NUCLEOTIDE SEQUENCE</scope>
</reference>
<dbReference type="EMBL" id="KK785146">
    <property type="protein sequence ID" value="KDO48255.1"/>
    <property type="molecule type" value="Genomic_DNA"/>
</dbReference>
<dbReference type="PANTHER" id="PTHR34145:SF28">
    <property type="entry name" value="F-BOX DOMAIN-CONTAINING PROTEIN"/>
    <property type="match status" value="1"/>
</dbReference>
<name>A0A067E344_CITSI</name>